<dbReference type="InterPro" id="IPR036691">
    <property type="entry name" value="Endo/exonu/phosph_ase_sf"/>
</dbReference>
<dbReference type="InterPro" id="IPR026960">
    <property type="entry name" value="RVT-Znf"/>
</dbReference>
<dbReference type="Pfam" id="PF13966">
    <property type="entry name" value="zf-RVT"/>
    <property type="match status" value="1"/>
</dbReference>
<organism evidence="3 4">
    <name type="scientific">Trifolium subterraneum</name>
    <name type="common">Subterranean clover</name>
    <dbReference type="NCBI Taxonomy" id="3900"/>
    <lineage>
        <taxon>Eukaryota</taxon>
        <taxon>Viridiplantae</taxon>
        <taxon>Streptophyta</taxon>
        <taxon>Embryophyta</taxon>
        <taxon>Tracheophyta</taxon>
        <taxon>Spermatophyta</taxon>
        <taxon>Magnoliopsida</taxon>
        <taxon>eudicotyledons</taxon>
        <taxon>Gunneridae</taxon>
        <taxon>Pentapetalae</taxon>
        <taxon>rosids</taxon>
        <taxon>fabids</taxon>
        <taxon>Fabales</taxon>
        <taxon>Fabaceae</taxon>
        <taxon>Papilionoideae</taxon>
        <taxon>50 kb inversion clade</taxon>
        <taxon>NPAAA clade</taxon>
        <taxon>Hologalegina</taxon>
        <taxon>IRL clade</taxon>
        <taxon>Trifolieae</taxon>
        <taxon>Trifolium</taxon>
    </lineage>
</organism>
<dbReference type="Gene3D" id="3.60.10.10">
    <property type="entry name" value="Endonuclease/exonuclease/phosphatase"/>
    <property type="match status" value="1"/>
</dbReference>
<dbReference type="EMBL" id="DF973583">
    <property type="protein sequence ID" value="GAU35285.1"/>
    <property type="molecule type" value="Genomic_DNA"/>
</dbReference>
<evidence type="ECO:0000259" key="2">
    <source>
        <dbReference type="PROSITE" id="PS50878"/>
    </source>
</evidence>
<evidence type="ECO:0000313" key="3">
    <source>
        <dbReference type="EMBL" id="GAU35285.1"/>
    </source>
</evidence>
<dbReference type="OrthoDB" id="1938551at2759"/>
<keyword evidence="4" id="KW-1185">Reference proteome</keyword>
<dbReference type="PANTHER" id="PTHR33116">
    <property type="entry name" value="REVERSE TRANSCRIPTASE ZINC-BINDING DOMAIN-CONTAINING PROTEIN-RELATED-RELATED"/>
    <property type="match status" value="1"/>
</dbReference>
<keyword evidence="1" id="KW-0812">Transmembrane</keyword>
<protein>
    <recommendedName>
        <fullName evidence="2">Reverse transcriptase domain-containing protein</fullName>
    </recommendedName>
</protein>
<dbReference type="Proteomes" id="UP000242715">
    <property type="component" value="Unassembled WGS sequence"/>
</dbReference>
<feature type="domain" description="Reverse transcriptase" evidence="2">
    <location>
        <begin position="366"/>
        <end position="601"/>
    </location>
</feature>
<name>A0A2Z6NH89_TRISU</name>
<dbReference type="PROSITE" id="PS50878">
    <property type="entry name" value="RT_POL"/>
    <property type="match status" value="1"/>
</dbReference>
<evidence type="ECO:0000313" key="4">
    <source>
        <dbReference type="Proteomes" id="UP000242715"/>
    </source>
</evidence>
<reference evidence="4" key="1">
    <citation type="journal article" date="2017" name="Front. Plant Sci.">
        <title>Climate Clever Clovers: New Paradigm to Reduce the Environmental Footprint of Ruminants by Breeding Low Methanogenic Forages Utilizing Haplotype Variation.</title>
        <authorList>
            <person name="Kaur P."/>
            <person name="Appels R."/>
            <person name="Bayer P.E."/>
            <person name="Keeble-Gagnere G."/>
            <person name="Wang J."/>
            <person name="Hirakawa H."/>
            <person name="Shirasawa K."/>
            <person name="Vercoe P."/>
            <person name="Stefanova K."/>
            <person name="Durmic Z."/>
            <person name="Nichols P."/>
            <person name="Revell C."/>
            <person name="Isobe S.N."/>
            <person name="Edwards D."/>
            <person name="Erskine W."/>
        </authorList>
    </citation>
    <scope>NUCLEOTIDE SEQUENCE [LARGE SCALE GENOMIC DNA]</scope>
    <source>
        <strain evidence="4">cv. Daliak</strain>
    </source>
</reference>
<accession>A0A2Z6NH89</accession>
<sequence length="1038" mass="116604">MSTFVSSTLQIWRHEHSRHFNIVIYVGLCNLPFYAINMDALWDSLSERIQTLGRSKVCVCGDFNAVRSSKECHSGRGRTWSLDHVSFNRFIDDNNLIDLPLSGRKFTWFKGDGVSMSRLDRFLLSGEWCLSWPNCSQIARMRGLSDHCPLILVANEEDWGPRPSRMLKCWKDVPGYNIFVKEKWNSYQVDGWGGFVLKEKGVRMTFLRRKSLSFMGLLRTYTLSRLNASICWQQSRSRWLKEGDANSKYFHSVLANRRRGNAISSLQVGGVTVEGVAPIRQAVVSHFASHFQAVTVDRPGVDSLTFKPLLPTEVGSLIRPFSLEEIKAAVSDCDSYKSPGPDGINFGFIKDFRTEMQGDGMRFIAEFHRNGRLTKGINATFIALIPKVESPQRLNEFRPISLVGSLYKILAKVLLNRLRLVMGSVISESQTAFVRDRQILYGILIANEVVDEARRLRRSCYFLRSILRRSMTLWTGVTWMLLWGEWVSLPSRGNGLRNESARPPRRSYSMESRLTNSLSRGAFGKGIPYPLSFSCKDVPISVSHLQFVDDTLLLGTKSWANGRALRAVLVLFVAMSGLKVNFNKSMLVGVNIPESWLGEAASALGCRVGNIPFLYLGLPIGGDPRCLSFWEPVLSRVKKRLSGWKTRFLSYGGRLVLLKSVLTSLSVYALSFFKAPSARYGVERGRLCVGGMRGSSWWREIARIRDGGGEAEGGWFGGHIWRQMTCSSWGRGRRIGLGVAASVEGVGGGAVGGSREFNLALLGKWCWRMLVDREGLWFRVLASRYGVERGRLCVGGMRGSSWWREIARIRDGGGEAEGVWFGGHIWRQAHSFDRWLWQPDPGCGYSVRGAYQILTAQAVAPLDAASGLIWHPQIPLKVTILAWRLLRDRLPTKVNMFYRGILSEGDSHCVTGCGVVESAQHVFISCSSFGSLWTLISSWVGSAPVLAQTLPDHFVQFSSSAGGSRSRRSVMQFIWLACVWVVWTERNHRCFTGSAIAPLHLMDKIKTFSFRWLTAKSCTLAINYHSWWSSPMLCLGLV</sequence>
<gene>
    <name evidence="3" type="ORF">TSUD_274870</name>
</gene>
<dbReference type="PANTHER" id="PTHR33116:SF78">
    <property type="entry name" value="OS12G0587133 PROTEIN"/>
    <property type="match status" value="1"/>
</dbReference>
<evidence type="ECO:0000256" key="1">
    <source>
        <dbReference type="SAM" id="Phobius"/>
    </source>
</evidence>
<dbReference type="InterPro" id="IPR000477">
    <property type="entry name" value="RT_dom"/>
</dbReference>
<dbReference type="AlphaFoldDB" id="A0A2Z6NH89"/>
<keyword evidence="1" id="KW-0472">Membrane</keyword>
<feature type="transmembrane region" description="Helical" evidence="1">
    <location>
        <begin position="20"/>
        <end position="42"/>
    </location>
</feature>
<dbReference type="SUPFAM" id="SSF56219">
    <property type="entry name" value="DNase I-like"/>
    <property type="match status" value="1"/>
</dbReference>
<proteinExistence type="predicted"/>
<keyword evidence="1" id="KW-1133">Transmembrane helix</keyword>